<dbReference type="EMBL" id="JACGCM010000719">
    <property type="protein sequence ID" value="KAF6167705.1"/>
    <property type="molecule type" value="Genomic_DNA"/>
</dbReference>
<accession>A0A7J7NKH8</accession>
<evidence type="ECO:0000313" key="3">
    <source>
        <dbReference type="Proteomes" id="UP000541444"/>
    </source>
</evidence>
<dbReference type="PANTHER" id="PTHR46856:SF1">
    <property type="entry name" value="PX DOMAIN-CONTAINING PROTEIN EREL1-RELATED"/>
    <property type="match status" value="1"/>
</dbReference>
<dbReference type="OrthoDB" id="76516at2759"/>
<evidence type="ECO:0000313" key="2">
    <source>
        <dbReference type="EMBL" id="KAF6167705.1"/>
    </source>
</evidence>
<feature type="region of interest" description="Disordered" evidence="1">
    <location>
        <begin position="216"/>
        <end position="236"/>
    </location>
</feature>
<dbReference type="Proteomes" id="UP000541444">
    <property type="component" value="Unassembled WGS sequence"/>
</dbReference>
<dbReference type="PANTHER" id="PTHR46856">
    <property type="entry name" value="PX DOMAIN-CONTAINING PROTEIN EREL1-RELATED"/>
    <property type="match status" value="1"/>
</dbReference>
<dbReference type="AlphaFoldDB" id="A0A7J7NKH8"/>
<proteinExistence type="predicted"/>
<keyword evidence="3" id="KW-1185">Reference proteome</keyword>
<comment type="caution">
    <text evidence="2">The sequence shown here is derived from an EMBL/GenBank/DDBJ whole genome shotgun (WGS) entry which is preliminary data.</text>
</comment>
<sequence length="236" mass="26562">MLHTLHARKLSVDNIGSYISSINDSEVSNTGVIANLLGDETFYFGGTETLTNRDFEFPGDIQIALPLDQCHKLNRVLMTMQGRLATAKTDMEDLIARLNQEIAVQEYLTTKAKDLEIELEIIKQKKEDTFTVDSLLSDALDFLTTSDNRIGLLLAEAQLLTQDEETSFGNDINGDDLGATDNIIRKMLKNLFIDKARLRKQVNSMIRCALKTTITSKNSEEETPSRKTVLNKFLER</sequence>
<dbReference type="InterPro" id="IPR044588">
    <property type="entry name" value="EREX-like"/>
</dbReference>
<name>A0A7J7NKH8_9MAGN</name>
<dbReference type="GO" id="GO:0015031">
    <property type="term" value="P:protein transport"/>
    <property type="evidence" value="ECO:0007669"/>
    <property type="project" value="InterPro"/>
</dbReference>
<organism evidence="2 3">
    <name type="scientific">Kingdonia uniflora</name>
    <dbReference type="NCBI Taxonomy" id="39325"/>
    <lineage>
        <taxon>Eukaryota</taxon>
        <taxon>Viridiplantae</taxon>
        <taxon>Streptophyta</taxon>
        <taxon>Embryophyta</taxon>
        <taxon>Tracheophyta</taxon>
        <taxon>Spermatophyta</taxon>
        <taxon>Magnoliopsida</taxon>
        <taxon>Ranunculales</taxon>
        <taxon>Circaeasteraceae</taxon>
        <taxon>Kingdonia</taxon>
    </lineage>
</organism>
<reference evidence="2 3" key="1">
    <citation type="journal article" date="2020" name="IScience">
        <title>Genome Sequencing of the Endangered Kingdonia uniflora (Circaeasteraceae, Ranunculales) Reveals Potential Mechanisms of Evolutionary Specialization.</title>
        <authorList>
            <person name="Sun Y."/>
            <person name="Deng T."/>
            <person name="Zhang A."/>
            <person name="Moore M.J."/>
            <person name="Landis J.B."/>
            <person name="Lin N."/>
            <person name="Zhang H."/>
            <person name="Zhang X."/>
            <person name="Huang J."/>
            <person name="Zhang X."/>
            <person name="Sun H."/>
            <person name="Wang H."/>
        </authorList>
    </citation>
    <scope>NUCLEOTIDE SEQUENCE [LARGE SCALE GENOMIC DNA]</scope>
    <source>
        <strain evidence="2">TB1705</strain>
        <tissue evidence="2">Leaf</tissue>
    </source>
</reference>
<gene>
    <name evidence="2" type="ORF">GIB67_017200</name>
</gene>
<evidence type="ECO:0000256" key="1">
    <source>
        <dbReference type="SAM" id="MobiDB-lite"/>
    </source>
</evidence>
<protein>
    <submittedName>
        <fullName evidence="2">Uncharacterized protein</fullName>
    </submittedName>
</protein>